<reference evidence="1 2" key="2">
    <citation type="journal article" date="2018" name="Int. J. Syst. Evol. Microbiol.">
        <title>Burkholderia insecticola sp. nov., a gut symbiotic bacterium of the bean bug Riptortus pedestris.</title>
        <authorList>
            <person name="Takeshita K."/>
            <person name="Tamaki H."/>
            <person name="Ohbayashi T."/>
            <person name="Meng X.-Y."/>
            <person name="Sone T."/>
            <person name="Mitani Y."/>
            <person name="Peeters C."/>
            <person name="Kikuchi Y."/>
            <person name="Vandamme P."/>
        </authorList>
    </citation>
    <scope>NUCLEOTIDE SEQUENCE [LARGE SCALE GENOMIC DNA]</scope>
    <source>
        <strain evidence="1">RPE64</strain>
        <plasmid evidence="1 2">p1</plasmid>
    </source>
</reference>
<name>R4X172_9BURK</name>
<dbReference type="Proteomes" id="UP000013966">
    <property type="component" value="Plasmid p1"/>
</dbReference>
<keyword evidence="1" id="KW-0614">Plasmid</keyword>
<keyword evidence="2" id="KW-1185">Reference proteome</keyword>
<dbReference type="EMBL" id="AP013061">
    <property type="protein sequence ID" value="BAN28080.1"/>
    <property type="molecule type" value="Genomic_DNA"/>
</dbReference>
<dbReference type="KEGG" id="buo:BRPE64_DCDS11440"/>
<accession>R4X172</accession>
<geneLocation type="plasmid" evidence="1 2">
    <name>p1</name>
</geneLocation>
<organism evidence="1 2">
    <name type="scientific">Caballeronia insecticola</name>
    <dbReference type="NCBI Taxonomy" id="758793"/>
    <lineage>
        <taxon>Bacteria</taxon>
        <taxon>Pseudomonadati</taxon>
        <taxon>Pseudomonadota</taxon>
        <taxon>Betaproteobacteria</taxon>
        <taxon>Burkholderiales</taxon>
        <taxon>Burkholderiaceae</taxon>
        <taxon>Caballeronia</taxon>
    </lineage>
</organism>
<evidence type="ECO:0000313" key="2">
    <source>
        <dbReference type="Proteomes" id="UP000013966"/>
    </source>
</evidence>
<dbReference type="HOGENOM" id="CLU_3341240_0_0_4"/>
<evidence type="ECO:0000313" key="1">
    <source>
        <dbReference type="EMBL" id="BAN28080.1"/>
    </source>
</evidence>
<protein>
    <submittedName>
        <fullName evidence="1">Uncharacterized protein</fullName>
    </submittedName>
</protein>
<dbReference type="AlphaFoldDB" id="R4X172"/>
<sequence>MVAAFDRQLNQAPFYEFMLADEEMTALLARRDESRAK</sequence>
<gene>
    <name evidence="1" type="ORF">BRPE64_DCDS11440</name>
</gene>
<proteinExistence type="predicted"/>
<reference evidence="1 2" key="1">
    <citation type="journal article" date="2013" name="Genome Announc.">
        <title>Complete Genome Sequence of Burkholderia sp. Strain RPE64, Bacterial Symbiont of the Bean Bug Riptortus pedestris.</title>
        <authorList>
            <person name="Shibata T.F."/>
            <person name="Maeda T."/>
            <person name="Nikoh N."/>
            <person name="Yamaguchi K."/>
            <person name="Oshima K."/>
            <person name="Hattori M."/>
            <person name="Nishiyama T."/>
            <person name="Hasebe M."/>
            <person name="Fukatsu T."/>
            <person name="Kikuchi Y."/>
            <person name="Shigenobu S."/>
        </authorList>
    </citation>
    <scope>NUCLEOTIDE SEQUENCE [LARGE SCALE GENOMIC DNA]</scope>
    <source>
        <plasmid evidence="1 2">p1</plasmid>
    </source>
</reference>